<dbReference type="Pfam" id="PF01453">
    <property type="entry name" value="B_lectin"/>
    <property type="match status" value="1"/>
</dbReference>
<keyword evidence="9 18" id="KW-0418">Kinase</keyword>
<dbReference type="SUPFAM" id="SSF56112">
    <property type="entry name" value="Protein kinase-like (PK-like)"/>
    <property type="match status" value="1"/>
</dbReference>
<keyword evidence="2 18" id="KW-0723">Serine/threonine-protein kinase</keyword>
<evidence type="ECO:0000256" key="9">
    <source>
        <dbReference type="ARBA" id="ARBA00022777"/>
    </source>
</evidence>
<keyword evidence="8 18" id="KW-0547">Nucleotide-binding</keyword>
<dbReference type="PIRSF" id="PIRSF000641">
    <property type="entry name" value="SRK"/>
    <property type="match status" value="1"/>
</dbReference>
<dbReference type="InterPro" id="IPR024171">
    <property type="entry name" value="SRK-like_kinase"/>
</dbReference>
<dbReference type="FunFam" id="2.90.10.10:FF:000013">
    <property type="entry name" value="G-type lectin S-receptor-like serine/threonine-protein kinase LECRK1"/>
    <property type="match status" value="1"/>
</dbReference>
<evidence type="ECO:0000256" key="17">
    <source>
        <dbReference type="ARBA" id="ARBA00048679"/>
    </source>
</evidence>
<dbReference type="CDD" id="cd14066">
    <property type="entry name" value="STKc_IRAK"/>
    <property type="match status" value="1"/>
</dbReference>
<organism evidence="24 25">
    <name type="scientific">Quillaja saponaria</name>
    <name type="common">Soap bark tree</name>
    <dbReference type="NCBI Taxonomy" id="32244"/>
    <lineage>
        <taxon>Eukaryota</taxon>
        <taxon>Viridiplantae</taxon>
        <taxon>Streptophyta</taxon>
        <taxon>Embryophyta</taxon>
        <taxon>Tracheophyta</taxon>
        <taxon>Spermatophyta</taxon>
        <taxon>Magnoliopsida</taxon>
        <taxon>eudicotyledons</taxon>
        <taxon>Gunneridae</taxon>
        <taxon>Pentapetalae</taxon>
        <taxon>rosids</taxon>
        <taxon>fabids</taxon>
        <taxon>Fabales</taxon>
        <taxon>Quillajaceae</taxon>
        <taxon>Quillaja</taxon>
    </lineage>
</organism>
<dbReference type="Gene3D" id="2.90.10.10">
    <property type="entry name" value="Bulb-type lectin domain"/>
    <property type="match status" value="2"/>
</dbReference>
<dbReference type="GO" id="GO:0005524">
    <property type="term" value="F:ATP binding"/>
    <property type="evidence" value="ECO:0007669"/>
    <property type="project" value="UniProtKB-UniRule"/>
</dbReference>
<dbReference type="GO" id="GO:0016020">
    <property type="term" value="C:membrane"/>
    <property type="evidence" value="ECO:0007669"/>
    <property type="project" value="UniProtKB-SubCell"/>
</dbReference>
<evidence type="ECO:0000256" key="5">
    <source>
        <dbReference type="ARBA" id="ARBA00022692"/>
    </source>
</evidence>
<evidence type="ECO:0000256" key="8">
    <source>
        <dbReference type="ARBA" id="ARBA00022741"/>
    </source>
</evidence>
<evidence type="ECO:0000313" key="24">
    <source>
        <dbReference type="EMBL" id="KAJ7956980.1"/>
    </source>
</evidence>
<feature type="binding site" evidence="19">
    <location>
        <position position="546"/>
    </location>
    <ligand>
        <name>ATP</name>
        <dbReference type="ChEBI" id="CHEBI:30616"/>
    </ligand>
</feature>
<evidence type="ECO:0000256" key="13">
    <source>
        <dbReference type="ARBA" id="ARBA00023157"/>
    </source>
</evidence>
<protein>
    <recommendedName>
        <fullName evidence="18">Receptor-like serine/threonine-protein kinase</fullName>
        <ecNumber evidence="18">2.7.11.1</ecNumber>
    </recommendedName>
</protein>
<dbReference type="GO" id="GO:0004674">
    <property type="term" value="F:protein serine/threonine kinase activity"/>
    <property type="evidence" value="ECO:0007669"/>
    <property type="project" value="UniProtKB-KW"/>
</dbReference>
<evidence type="ECO:0000256" key="4">
    <source>
        <dbReference type="ARBA" id="ARBA00022679"/>
    </source>
</evidence>
<evidence type="ECO:0000256" key="11">
    <source>
        <dbReference type="ARBA" id="ARBA00022989"/>
    </source>
</evidence>
<evidence type="ECO:0000256" key="16">
    <source>
        <dbReference type="ARBA" id="ARBA00047899"/>
    </source>
</evidence>
<dbReference type="SUPFAM" id="SSF51110">
    <property type="entry name" value="alpha-D-mannose-specific plant lectins"/>
    <property type="match status" value="2"/>
</dbReference>
<dbReference type="EMBL" id="JARAOO010000009">
    <property type="protein sequence ID" value="KAJ7956980.1"/>
    <property type="molecule type" value="Genomic_DNA"/>
</dbReference>
<evidence type="ECO:0000259" key="22">
    <source>
        <dbReference type="PROSITE" id="PS50011"/>
    </source>
</evidence>
<evidence type="ECO:0000256" key="21">
    <source>
        <dbReference type="SAM" id="SignalP"/>
    </source>
</evidence>
<evidence type="ECO:0000256" key="15">
    <source>
        <dbReference type="ARBA" id="ARBA00023180"/>
    </source>
</evidence>
<keyword evidence="7" id="KW-0430">Lectin</keyword>
<dbReference type="KEGG" id="qsa:O6P43_023341"/>
<dbReference type="InterPro" id="IPR008271">
    <property type="entry name" value="Ser/Thr_kinase_AS"/>
</dbReference>
<sequence>MASISIIFLLLFVSFVGGRVKLIVSRQINLGSSLSPTAQPNSWPSPSGRFAFGFYQKGSGFAVGIWLVSLDNKTVVWTANRDDPLVTSSAVLQLSKDGKLLLQTGQGEKKLIANAIGSAFFASMLDSGNFVLYNKNSGVIWQSFDYPTHTIVGGQTLRSRGQLFSSLSETADSTGRYRLKMQDDGNLVLYPANTNDASVDAYWSSDTYRYGSRCPKCELYLNNTGNLHIMNDTDSIWTRNSGAINNDNSTTIYRATLDLDGIFRLYTHVGNDNGKVRVSTVWSALSNACEVKSFCGFNSFCTFDDVQPYCNCLPGSDFIDQNQRSLGCSRNFSEAGCKGGAAVASSYSIIPMENMRWGDHPYFKAQMLVEDDCSLSCLEDCNCGAAIYKDDYCMKHELPLRYVRRDLPSSNREEEQHSYKAFFKVGKRNIESKSDANLIPAKPPTVITTSPKIVTQILLITSGFTVYFFVATAISSFFIFKVRVLRYKRLLENENLGLNEEVTLRLFSYHELKRATNDFKEELGKGSFGAVYKGNLYKGKKLVAVKRLEKLVEEGEKEFLAEMRAIGRTHHRNLVRLLGYSAEDSKRLLVYEYMSNGSLADLLFKSSRRPDWNERVSIALDVARGILYLHEECEAPIIHCDIKPQNILMDDFRTAKISDFGLSKLLMADQTRTFTCIRGTRGYLAPEWYKNTPISVKADVYSYGVVLLEIVCCRRNLEIDVVDPEEIVLSTWVYNCLVARRLDKLVNGLEVDKRTLEIMVNVGLWCIQDEPALRPTMKRVVSMLEGIIDTAVAPCPTASSM</sequence>
<dbReference type="InterPro" id="IPR011009">
    <property type="entry name" value="Kinase-like_dom_sf"/>
</dbReference>
<evidence type="ECO:0000256" key="1">
    <source>
        <dbReference type="ARBA" id="ARBA00004479"/>
    </source>
</evidence>
<accession>A0AAD7LH38</accession>
<dbReference type="PROSITE" id="PS00108">
    <property type="entry name" value="PROTEIN_KINASE_ST"/>
    <property type="match status" value="1"/>
</dbReference>
<evidence type="ECO:0000256" key="10">
    <source>
        <dbReference type="ARBA" id="ARBA00022840"/>
    </source>
</evidence>
<keyword evidence="12 20" id="KW-0472">Membrane</keyword>
<evidence type="ECO:0000256" key="12">
    <source>
        <dbReference type="ARBA" id="ARBA00023136"/>
    </source>
</evidence>
<evidence type="ECO:0000256" key="7">
    <source>
        <dbReference type="ARBA" id="ARBA00022734"/>
    </source>
</evidence>
<dbReference type="Pfam" id="PF00069">
    <property type="entry name" value="Pkinase"/>
    <property type="match status" value="1"/>
</dbReference>
<dbReference type="PANTHER" id="PTHR47976">
    <property type="entry name" value="G-TYPE LECTIN S-RECEPTOR-LIKE SERINE/THREONINE-PROTEIN KINASE SD2-5"/>
    <property type="match status" value="1"/>
</dbReference>
<dbReference type="Gene3D" id="1.10.510.10">
    <property type="entry name" value="Transferase(Phosphotransferase) domain 1"/>
    <property type="match status" value="1"/>
</dbReference>
<feature type="signal peptide" evidence="21">
    <location>
        <begin position="1"/>
        <end position="18"/>
    </location>
</feature>
<keyword evidence="11 20" id="KW-1133">Transmembrane helix</keyword>
<keyword evidence="4 18" id="KW-0808">Transferase</keyword>
<dbReference type="SMART" id="SM00220">
    <property type="entry name" value="S_TKc"/>
    <property type="match status" value="1"/>
</dbReference>
<dbReference type="EC" id="2.7.11.1" evidence="18"/>
<dbReference type="PROSITE" id="PS00107">
    <property type="entry name" value="PROTEIN_KINASE_ATP"/>
    <property type="match status" value="1"/>
</dbReference>
<evidence type="ECO:0000313" key="25">
    <source>
        <dbReference type="Proteomes" id="UP001163823"/>
    </source>
</evidence>
<feature type="transmembrane region" description="Helical" evidence="20">
    <location>
        <begin position="457"/>
        <end position="480"/>
    </location>
</feature>
<dbReference type="InterPro" id="IPR051343">
    <property type="entry name" value="G-type_lectin_kinases/EP1-like"/>
</dbReference>
<feature type="domain" description="Bulb-type lectin" evidence="23">
    <location>
        <begin position="148"/>
        <end position="278"/>
    </location>
</feature>
<dbReference type="FunFam" id="3.30.200.20:FF:000059">
    <property type="entry name" value="S-receptor-like serine/threonine-protein kinase"/>
    <property type="match status" value="1"/>
</dbReference>
<comment type="subcellular location">
    <subcellularLocation>
        <location evidence="1">Membrane</location>
        <topology evidence="1">Single-pass type I membrane protein</topology>
    </subcellularLocation>
</comment>
<keyword evidence="10 18" id="KW-0067">ATP-binding</keyword>
<dbReference type="FunFam" id="1.10.510.10:FF:000237">
    <property type="entry name" value="G-type lectin S-receptor-like serine/threonine-protein kinase"/>
    <property type="match status" value="1"/>
</dbReference>
<keyword evidence="3" id="KW-0245">EGF-like domain</keyword>
<feature type="domain" description="Bulb-type lectin" evidence="23">
    <location>
        <begin position="28"/>
        <end position="145"/>
    </location>
</feature>
<feature type="chain" id="PRO_5042009227" description="Receptor-like serine/threonine-protein kinase" evidence="21">
    <location>
        <begin position="19"/>
        <end position="801"/>
    </location>
</feature>
<evidence type="ECO:0000256" key="3">
    <source>
        <dbReference type="ARBA" id="ARBA00022536"/>
    </source>
</evidence>
<dbReference type="InterPro" id="IPR017441">
    <property type="entry name" value="Protein_kinase_ATP_BS"/>
</dbReference>
<evidence type="ECO:0000256" key="6">
    <source>
        <dbReference type="ARBA" id="ARBA00022729"/>
    </source>
</evidence>
<keyword evidence="14 24" id="KW-0675">Receptor</keyword>
<comment type="catalytic activity">
    <reaction evidence="17 18">
        <text>L-seryl-[protein] + ATP = O-phospho-L-seryl-[protein] + ADP + H(+)</text>
        <dbReference type="Rhea" id="RHEA:17989"/>
        <dbReference type="Rhea" id="RHEA-COMP:9863"/>
        <dbReference type="Rhea" id="RHEA-COMP:11604"/>
        <dbReference type="ChEBI" id="CHEBI:15378"/>
        <dbReference type="ChEBI" id="CHEBI:29999"/>
        <dbReference type="ChEBI" id="CHEBI:30616"/>
        <dbReference type="ChEBI" id="CHEBI:83421"/>
        <dbReference type="ChEBI" id="CHEBI:456216"/>
        <dbReference type="EC" id="2.7.11.1"/>
    </reaction>
</comment>
<dbReference type="GO" id="GO:0030246">
    <property type="term" value="F:carbohydrate binding"/>
    <property type="evidence" value="ECO:0007669"/>
    <property type="project" value="UniProtKB-KW"/>
</dbReference>
<keyword evidence="25" id="KW-1185">Reference proteome</keyword>
<dbReference type="AlphaFoldDB" id="A0AAD7LH38"/>
<dbReference type="FunFam" id="2.90.10.10:FF:000026">
    <property type="entry name" value="Serine/threonine-protein kinase"/>
    <property type="match status" value="1"/>
</dbReference>
<keyword evidence="13" id="KW-1015">Disulfide bond</keyword>
<dbReference type="PROSITE" id="PS50011">
    <property type="entry name" value="PROTEIN_KINASE_DOM"/>
    <property type="match status" value="1"/>
</dbReference>
<dbReference type="Proteomes" id="UP001163823">
    <property type="component" value="Chromosome 9"/>
</dbReference>
<name>A0AAD7LH38_QUISA</name>
<evidence type="ECO:0000256" key="18">
    <source>
        <dbReference type="PIRNR" id="PIRNR000641"/>
    </source>
</evidence>
<evidence type="ECO:0000256" key="20">
    <source>
        <dbReference type="SAM" id="Phobius"/>
    </source>
</evidence>
<dbReference type="InterPro" id="IPR001480">
    <property type="entry name" value="Bulb-type_lectin_dom"/>
</dbReference>
<dbReference type="InterPro" id="IPR036426">
    <property type="entry name" value="Bulb-type_lectin_dom_sf"/>
</dbReference>
<comment type="similarity">
    <text evidence="18">Belongs to the protein kinase superfamily. Ser/Thr protein kinase family.</text>
</comment>
<dbReference type="InterPro" id="IPR000719">
    <property type="entry name" value="Prot_kinase_dom"/>
</dbReference>
<evidence type="ECO:0000256" key="2">
    <source>
        <dbReference type="ARBA" id="ARBA00022527"/>
    </source>
</evidence>
<comment type="caution">
    <text evidence="24">The sequence shown here is derived from an EMBL/GenBank/DDBJ whole genome shotgun (WGS) entry which is preliminary data.</text>
</comment>
<keyword evidence="15" id="KW-0325">Glycoprotein</keyword>
<gene>
    <name evidence="24" type="ORF">O6P43_023341</name>
</gene>
<evidence type="ECO:0000256" key="19">
    <source>
        <dbReference type="PROSITE-ProRule" id="PRU10141"/>
    </source>
</evidence>
<comment type="catalytic activity">
    <reaction evidence="16 18">
        <text>L-threonyl-[protein] + ATP = O-phospho-L-threonyl-[protein] + ADP + H(+)</text>
        <dbReference type="Rhea" id="RHEA:46608"/>
        <dbReference type="Rhea" id="RHEA-COMP:11060"/>
        <dbReference type="Rhea" id="RHEA-COMP:11605"/>
        <dbReference type="ChEBI" id="CHEBI:15378"/>
        <dbReference type="ChEBI" id="CHEBI:30013"/>
        <dbReference type="ChEBI" id="CHEBI:30616"/>
        <dbReference type="ChEBI" id="CHEBI:61977"/>
        <dbReference type="ChEBI" id="CHEBI:456216"/>
        <dbReference type="EC" id="2.7.11.1"/>
    </reaction>
</comment>
<dbReference type="CDD" id="cd00028">
    <property type="entry name" value="B_lectin"/>
    <property type="match status" value="1"/>
</dbReference>
<dbReference type="Gene3D" id="3.30.200.20">
    <property type="entry name" value="Phosphorylase Kinase, domain 1"/>
    <property type="match status" value="1"/>
</dbReference>
<dbReference type="PROSITE" id="PS50927">
    <property type="entry name" value="BULB_LECTIN"/>
    <property type="match status" value="2"/>
</dbReference>
<evidence type="ECO:0000256" key="14">
    <source>
        <dbReference type="ARBA" id="ARBA00023170"/>
    </source>
</evidence>
<keyword evidence="6 21" id="KW-0732">Signal</keyword>
<evidence type="ECO:0000259" key="23">
    <source>
        <dbReference type="PROSITE" id="PS50927"/>
    </source>
</evidence>
<dbReference type="SMART" id="SM00108">
    <property type="entry name" value="B_lectin"/>
    <property type="match status" value="2"/>
</dbReference>
<dbReference type="PANTHER" id="PTHR47976:SF27">
    <property type="entry name" value="RECEPTOR-LIKE SERINE_THREONINE-PROTEIN KINASE"/>
    <property type="match status" value="1"/>
</dbReference>
<feature type="domain" description="Protein kinase" evidence="22">
    <location>
        <begin position="517"/>
        <end position="788"/>
    </location>
</feature>
<proteinExistence type="inferred from homology"/>
<keyword evidence="5 20" id="KW-0812">Transmembrane</keyword>
<reference evidence="24" key="1">
    <citation type="journal article" date="2023" name="Science">
        <title>Elucidation of the pathway for biosynthesis of saponin adjuvants from the soapbark tree.</title>
        <authorList>
            <person name="Reed J."/>
            <person name="Orme A."/>
            <person name="El-Demerdash A."/>
            <person name="Owen C."/>
            <person name="Martin L.B.B."/>
            <person name="Misra R.C."/>
            <person name="Kikuchi S."/>
            <person name="Rejzek M."/>
            <person name="Martin A.C."/>
            <person name="Harkess A."/>
            <person name="Leebens-Mack J."/>
            <person name="Louveau T."/>
            <person name="Stephenson M.J."/>
            <person name="Osbourn A."/>
        </authorList>
    </citation>
    <scope>NUCLEOTIDE SEQUENCE</scope>
    <source>
        <strain evidence="24">S10</strain>
    </source>
</reference>